<feature type="domain" description="MaoC-like" evidence="1">
    <location>
        <begin position="11"/>
        <end position="123"/>
    </location>
</feature>
<dbReference type="InterPro" id="IPR002539">
    <property type="entry name" value="MaoC-like_dom"/>
</dbReference>
<evidence type="ECO:0000313" key="3">
    <source>
        <dbReference type="Proteomes" id="UP000265882"/>
    </source>
</evidence>
<sequence>MFNKYFDDIAIGDKVVSRGRTVTEADLVNFSMFSADWFPLHSDVEYARATMFGGRIAHGLLVLSIASGLVPLQPYFTIAFYGMDRVRFINATRIGDTIHVEGEVIEKEERNDQSGIITYRQTVKNQRGEDVVVGIMKVLMARAKRK</sequence>
<dbReference type="PANTHER" id="PTHR43664:SF1">
    <property type="entry name" value="BETA-METHYLMALYL-COA DEHYDRATASE"/>
    <property type="match status" value="1"/>
</dbReference>
<organism evidence="2 3">
    <name type="scientific">Abyssobacteria bacterium (strain SURF_5)</name>
    <dbReference type="NCBI Taxonomy" id="2093360"/>
    <lineage>
        <taxon>Bacteria</taxon>
        <taxon>Pseudomonadati</taxon>
        <taxon>Candidatus Hydrogenedentota</taxon>
        <taxon>Candidatus Abyssobacteria</taxon>
    </lineage>
</organism>
<dbReference type="AlphaFoldDB" id="A0A3A4N8A2"/>
<dbReference type="EMBL" id="QZKU01000143">
    <property type="protein sequence ID" value="RJP14546.1"/>
    <property type="molecule type" value="Genomic_DNA"/>
</dbReference>
<gene>
    <name evidence="2" type="ORF">C4520_21310</name>
</gene>
<dbReference type="Pfam" id="PF01575">
    <property type="entry name" value="MaoC_dehydratas"/>
    <property type="match status" value="1"/>
</dbReference>
<reference evidence="2 3" key="1">
    <citation type="journal article" date="2017" name="ISME J.">
        <title>Energy and carbon metabolisms in a deep terrestrial subsurface fluid microbial community.</title>
        <authorList>
            <person name="Momper L."/>
            <person name="Jungbluth S.P."/>
            <person name="Lee M.D."/>
            <person name="Amend J.P."/>
        </authorList>
    </citation>
    <scope>NUCLEOTIDE SEQUENCE [LARGE SCALE GENOMIC DNA]</scope>
    <source>
        <strain evidence="2">SURF_5</strain>
    </source>
</reference>
<evidence type="ECO:0000313" key="2">
    <source>
        <dbReference type="EMBL" id="RJP14546.1"/>
    </source>
</evidence>
<dbReference type="Gene3D" id="3.10.129.10">
    <property type="entry name" value="Hotdog Thioesterase"/>
    <property type="match status" value="1"/>
</dbReference>
<dbReference type="InterPro" id="IPR029069">
    <property type="entry name" value="HotDog_dom_sf"/>
</dbReference>
<comment type="caution">
    <text evidence="2">The sequence shown here is derived from an EMBL/GenBank/DDBJ whole genome shotgun (WGS) entry which is preliminary data.</text>
</comment>
<proteinExistence type="predicted"/>
<accession>A0A3A4N8A2</accession>
<name>A0A3A4N8A2_ABYX5</name>
<dbReference type="InterPro" id="IPR052342">
    <property type="entry name" value="MCH/BMMD"/>
</dbReference>
<protein>
    <submittedName>
        <fullName evidence="2">Dehydratase</fullName>
    </submittedName>
</protein>
<dbReference type="Proteomes" id="UP000265882">
    <property type="component" value="Unassembled WGS sequence"/>
</dbReference>
<dbReference type="SUPFAM" id="SSF54637">
    <property type="entry name" value="Thioesterase/thiol ester dehydrase-isomerase"/>
    <property type="match status" value="1"/>
</dbReference>
<evidence type="ECO:0000259" key="1">
    <source>
        <dbReference type="Pfam" id="PF01575"/>
    </source>
</evidence>
<dbReference type="PANTHER" id="PTHR43664">
    <property type="entry name" value="MONOAMINE OXIDASE-RELATED"/>
    <property type="match status" value="1"/>
</dbReference>